<proteinExistence type="predicted"/>
<name>A0A6C8GTN2_SALET</name>
<dbReference type="EMBL" id="AFCI01000122">
    <property type="protein sequence ID" value="EHC41650.1"/>
    <property type="molecule type" value="Genomic_DNA"/>
</dbReference>
<dbReference type="AlphaFoldDB" id="A0A6C8GTN2"/>
<reference evidence="1 2" key="1">
    <citation type="journal article" date="2011" name="BMC Genomics">
        <title>Genome sequencing reveals diversification of virulence factor content and possible host adaptation in distinct subpopulations of Salmonella enterica.</title>
        <authorList>
            <person name="den Bakker H.C."/>
            <person name="Moreno Switt A.I."/>
            <person name="Govoni G."/>
            <person name="Cummings C.A."/>
            <person name="Ranieri M.L."/>
            <person name="Degoricija L."/>
            <person name="Hoelzer K."/>
            <person name="Rodriguez-Rivera L.D."/>
            <person name="Brown S."/>
            <person name="Bolchacova E."/>
            <person name="Furtado M.R."/>
            <person name="Wiedmann M."/>
        </authorList>
    </citation>
    <scope>NUCLEOTIDE SEQUENCE [LARGE SCALE GENOMIC DNA]</scope>
    <source>
        <strain evidence="1 2">A4-669</strain>
    </source>
</reference>
<organism evidence="1 2">
    <name type="scientific">Salmonella enterica subsp. enterica serovar Adelaide str. A4-669</name>
    <dbReference type="NCBI Taxonomy" id="913063"/>
    <lineage>
        <taxon>Bacteria</taxon>
        <taxon>Pseudomonadati</taxon>
        <taxon>Pseudomonadota</taxon>
        <taxon>Gammaproteobacteria</taxon>
        <taxon>Enterobacterales</taxon>
        <taxon>Enterobacteriaceae</taxon>
        <taxon>Salmonella</taxon>
    </lineage>
</organism>
<comment type="caution">
    <text evidence="1">The sequence shown here is derived from an EMBL/GenBank/DDBJ whole genome shotgun (WGS) entry which is preliminary data.</text>
</comment>
<evidence type="ECO:0000313" key="2">
    <source>
        <dbReference type="Proteomes" id="UP000004906"/>
    </source>
</evidence>
<protein>
    <submittedName>
        <fullName evidence="1">Uncharacterized protein</fullName>
    </submittedName>
</protein>
<gene>
    <name evidence="1" type="ORF">LTSEADE_0299</name>
</gene>
<accession>A0A6C8GTN2</accession>
<dbReference type="Proteomes" id="UP000004906">
    <property type="component" value="Unassembled WGS sequence"/>
</dbReference>
<evidence type="ECO:0000313" key="1">
    <source>
        <dbReference type="EMBL" id="EHC41650.1"/>
    </source>
</evidence>
<sequence length="37" mass="3987">MPVQRRAKQGCYVASPENNVASVGSRKRLIGITITGK</sequence>